<dbReference type="Pfam" id="PF12848">
    <property type="entry name" value="ABC_tran_Xtn"/>
    <property type="match status" value="1"/>
</dbReference>
<feature type="domain" description="ABC transporter" evidence="7">
    <location>
        <begin position="518"/>
        <end position="738"/>
    </location>
</feature>
<dbReference type="PANTHER" id="PTHR19211">
    <property type="entry name" value="ATP-BINDING TRANSPORT PROTEIN-RELATED"/>
    <property type="match status" value="1"/>
</dbReference>
<name>A0AAV7KD11_9METZ</name>
<protein>
    <submittedName>
        <fullName evidence="8">ATP-binding cassette sub-family F member 3</fullName>
    </submittedName>
</protein>
<dbReference type="InterPro" id="IPR050611">
    <property type="entry name" value="ABCF"/>
</dbReference>
<dbReference type="Gene3D" id="3.40.50.300">
    <property type="entry name" value="P-loop containing nucleotide triphosphate hydrolases"/>
    <property type="match status" value="2"/>
</dbReference>
<feature type="compositionally biased region" description="Basic residues" evidence="6">
    <location>
        <begin position="297"/>
        <end position="309"/>
    </location>
</feature>
<reference evidence="8 9" key="1">
    <citation type="journal article" date="2023" name="BMC Biol.">
        <title>The compact genome of the sponge Oopsacas minuta (Hexactinellida) is lacking key metazoan core genes.</title>
        <authorList>
            <person name="Santini S."/>
            <person name="Schenkelaars Q."/>
            <person name="Jourda C."/>
            <person name="Duchesne M."/>
            <person name="Belahbib H."/>
            <person name="Rocher C."/>
            <person name="Selva M."/>
            <person name="Riesgo A."/>
            <person name="Vervoort M."/>
            <person name="Leys S.P."/>
            <person name="Kodjabachian L."/>
            <person name="Le Bivic A."/>
            <person name="Borchiellini C."/>
            <person name="Claverie J.M."/>
            <person name="Renard E."/>
        </authorList>
    </citation>
    <scope>NUCLEOTIDE SEQUENCE [LARGE SCALE GENOMIC DNA]</scope>
    <source>
        <strain evidence="8">SPO-2</strain>
    </source>
</reference>
<dbReference type="InterPro" id="IPR003439">
    <property type="entry name" value="ABC_transporter-like_ATP-bd"/>
</dbReference>
<dbReference type="Pfam" id="PF26051">
    <property type="entry name" value="PWI_ABCF3"/>
    <property type="match status" value="1"/>
</dbReference>
<dbReference type="PROSITE" id="PS50893">
    <property type="entry name" value="ABC_TRANSPORTER_2"/>
    <property type="match status" value="2"/>
</dbReference>
<dbReference type="CDD" id="cd03221">
    <property type="entry name" value="ABCF_EF-3"/>
    <property type="match status" value="2"/>
</dbReference>
<organism evidence="8 9">
    <name type="scientific">Oopsacas minuta</name>
    <dbReference type="NCBI Taxonomy" id="111878"/>
    <lineage>
        <taxon>Eukaryota</taxon>
        <taxon>Metazoa</taxon>
        <taxon>Porifera</taxon>
        <taxon>Hexactinellida</taxon>
        <taxon>Hexasterophora</taxon>
        <taxon>Lyssacinosida</taxon>
        <taxon>Leucopsacidae</taxon>
        <taxon>Oopsacas</taxon>
    </lineage>
</organism>
<dbReference type="InterPro" id="IPR003593">
    <property type="entry name" value="AAA+_ATPase"/>
</dbReference>
<dbReference type="SUPFAM" id="SSF52540">
    <property type="entry name" value="P-loop containing nucleoside triphosphate hydrolases"/>
    <property type="match status" value="2"/>
</dbReference>
<feature type="region of interest" description="Disordered" evidence="6">
    <location>
        <begin position="135"/>
        <end position="166"/>
    </location>
</feature>
<dbReference type="SMART" id="SM00382">
    <property type="entry name" value="AAA"/>
    <property type="match status" value="2"/>
</dbReference>
<dbReference type="Proteomes" id="UP001165289">
    <property type="component" value="Unassembled WGS sequence"/>
</dbReference>
<keyword evidence="3" id="KW-0547">Nucleotide-binding</keyword>
<evidence type="ECO:0000313" key="9">
    <source>
        <dbReference type="Proteomes" id="UP001165289"/>
    </source>
</evidence>
<keyword evidence="5" id="KW-0007">Acetylation</keyword>
<comment type="caution">
    <text evidence="8">The sequence shown here is derived from an EMBL/GenBank/DDBJ whole genome shotgun (WGS) entry which is preliminary data.</text>
</comment>
<evidence type="ECO:0000256" key="4">
    <source>
        <dbReference type="ARBA" id="ARBA00022840"/>
    </source>
</evidence>
<evidence type="ECO:0000256" key="2">
    <source>
        <dbReference type="ARBA" id="ARBA00022737"/>
    </source>
</evidence>
<dbReference type="InterPro" id="IPR027417">
    <property type="entry name" value="P-loop_NTPase"/>
</dbReference>
<dbReference type="InterPro" id="IPR017871">
    <property type="entry name" value="ABC_transporter-like_CS"/>
</dbReference>
<proteinExistence type="inferred from homology"/>
<evidence type="ECO:0000256" key="5">
    <source>
        <dbReference type="ARBA" id="ARBA00022990"/>
    </source>
</evidence>
<evidence type="ECO:0000256" key="1">
    <source>
        <dbReference type="ARBA" id="ARBA00011054"/>
    </source>
</evidence>
<evidence type="ECO:0000256" key="3">
    <source>
        <dbReference type="ARBA" id="ARBA00022741"/>
    </source>
</evidence>
<evidence type="ECO:0000313" key="8">
    <source>
        <dbReference type="EMBL" id="KAI6658479.1"/>
    </source>
</evidence>
<dbReference type="FunFam" id="3.40.50.300:FF:000104">
    <property type="entry name" value="ATP-binding cassette sub-family F member 3"/>
    <property type="match status" value="1"/>
</dbReference>
<keyword evidence="9" id="KW-1185">Reference proteome</keyword>
<keyword evidence="4 8" id="KW-0067">ATP-binding</keyword>
<feature type="region of interest" description="Disordered" evidence="6">
    <location>
        <begin position="286"/>
        <end position="313"/>
    </location>
</feature>
<dbReference type="EMBL" id="JAKMXF010000088">
    <property type="protein sequence ID" value="KAI6658479.1"/>
    <property type="molecule type" value="Genomic_DNA"/>
</dbReference>
<feature type="compositionally biased region" description="Basic and acidic residues" evidence="6">
    <location>
        <begin position="135"/>
        <end position="156"/>
    </location>
</feature>
<gene>
    <name evidence="8" type="ORF">LOD99_15279</name>
</gene>
<dbReference type="InterPro" id="IPR032781">
    <property type="entry name" value="ABC_tran_Xtn"/>
</dbReference>
<dbReference type="InterPro" id="IPR058770">
    <property type="entry name" value="PWI_ABCF3"/>
</dbReference>
<comment type="similarity">
    <text evidence="1">Belongs to the ABC transporter superfamily. ABCF family. EF3 subfamily.</text>
</comment>
<dbReference type="AlphaFoldDB" id="A0AAV7KD11"/>
<dbReference type="GO" id="GO:0016887">
    <property type="term" value="F:ATP hydrolysis activity"/>
    <property type="evidence" value="ECO:0007669"/>
    <property type="project" value="InterPro"/>
</dbReference>
<feature type="domain" description="ABC transporter" evidence="7">
    <location>
        <begin position="189"/>
        <end position="451"/>
    </location>
</feature>
<evidence type="ECO:0000259" key="7">
    <source>
        <dbReference type="PROSITE" id="PS50893"/>
    </source>
</evidence>
<feature type="compositionally biased region" description="Polar residues" evidence="6">
    <location>
        <begin position="157"/>
        <end position="166"/>
    </location>
</feature>
<evidence type="ECO:0000256" key="6">
    <source>
        <dbReference type="SAM" id="MobiDB-lite"/>
    </source>
</evidence>
<dbReference type="PROSITE" id="PS00211">
    <property type="entry name" value="ABC_TRANSPORTER_1"/>
    <property type="match status" value="1"/>
</dbReference>
<dbReference type="Pfam" id="PF00005">
    <property type="entry name" value="ABC_tran"/>
    <property type="match status" value="2"/>
</dbReference>
<accession>A0AAV7KD11</accession>
<sequence length="738" mass="82526">MSKTDATVLRDRSLKILSTEFCSLDEEVSSYIGGILETPDDINTEDEIFEAIGELLMGVSPDKSEQEVRKVLRKILKILQKNSDFSLTEAKFTLLDAPINLRNQINESNTDLDNNVGNILDTDWSIVDKHKLEKAESKNKQKQVKRDLEEAEKFKDSSSNTARSDFRPTLNQVNIRNNPSISTGNWQDIRLEGIDLNYGGHCLLENSNICLVRGRRYGLVGRNGIGKTSLLRAMSSGDLNLPGNLKLVHVEQEMDGDDTIAIEAVVNCDKVRSRLVALETELMTSDTDGVKNEPAKGKKSRERSNKSQKKPTLSLSEIQSQLLAIDADKAHARAGSILSGLGFTLDMQRGPTKALSGGWRMRLALAGALFSAPDLLLLDEPTNMLDLKAVLWLEMFLERWSNAMLVVSHDRTFLDNVTTDIFHMRDKTLTHYKGNYTQFDNTKDERLRHQQKQYDAQEMKKEHLQAFVDRFRVNANRASQAQCKLKVIEKMPDLRPVEKEVEVALRFPVVKKLGPPVLSLDEVSFSYPGQTEGEGIFSKISINGDTESRIALVGENGAGKTTLLRLLAGDLQPTSGNRISHRHLNIGYFSQHHVDQLILDITPIQMLAKVVPGLNDERYRWELGAFGLSGELPLRPICTLSGGQKSRLALALLCAKKPNFLFLDEPTNHLDVETVQALGRSLSHYRGGVILVSHDESLVNLCCKEVWLVRMNGGGLDRLEGGISQYKKALQLELKSYL</sequence>
<dbReference type="PANTHER" id="PTHR19211:SF117">
    <property type="entry name" value="ATP-BINDING CASSETTE SUB-FAMILY F MEMBER 3"/>
    <property type="match status" value="1"/>
</dbReference>
<dbReference type="GO" id="GO:0005524">
    <property type="term" value="F:ATP binding"/>
    <property type="evidence" value="ECO:0007669"/>
    <property type="project" value="UniProtKB-KW"/>
</dbReference>
<dbReference type="FunFam" id="3.40.50.300:FF:000011">
    <property type="entry name" value="Putative ABC transporter ATP-binding component"/>
    <property type="match status" value="1"/>
</dbReference>
<keyword evidence="2" id="KW-0677">Repeat</keyword>